<accession>A0A561Q7H4</accession>
<reference evidence="1 2" key="1">
    <citation type="submission" date="2019-06" db="EMBL/GenBank/DDBJ databases">
        <title>Sorghum-associated microbial communities from plants grown in Nebraska, USA.</title>
        <authorList>
            <person name="Schachtman D."/>
        </authorList>
    </citation>
    <scope>NUCLEOTIDE SEQUENCE [LARGE SCALE GENOMIC DNA]</scope>
    <source>
        <strain evidence="1 2">1225</strain>
    </source>
</reference>
<name>A0A561Q7H4_9HYPH</name>
<dbReference type="EMBL" id="VIWP01000015">
    <property type="protein sequence ID" value="TWF46334.1"/>
    <property type="molecule type" value="Genomic_DNA"/>
</dbReference>
<dbReference type="Proteomes" id="UP000320653">
    <property type="component" value="Unassembled WGS sequence"/>
</dbReference>
<organism evidence="1 2">
    <name type="scientific">Neorhizobium alkalisoli</name>
    <dbReference type="NCBI Taxonomy" id="528178"/>
    <lineage>
        <taxon>Bacteria</taxon>
        <taxon>Pseudomonadati</taxon>
        <taxon>Pseudomonadota</taxon>
        <taxon>Alphaproteobacteria</taxon>
        <taxon>Hyphomicrobiales</taxon>
        <taxon>Rhizobiaceae</taxon>
        <taxon>Rhizobium/Agrobacterium group</taxon>
        <taxon>Neorhizobium</taxon>
    </lineage>
</organism>
<evidence type="ECO:0000313" key="1">
    <source>
        <dbReference type="EMBL" id="TWF46334.1"/>
    </source>
</evidence>
<gene>
    <name evidence="1" type="ORF">FHW37_11529</name>
</gene>
<comment type="caution">
    <text evidence="1">The sequence shown here is derived from an EMBL/GenBank/DDBJ whole genome shotgun (WGS) entry which is preliminary data.</text>
</comment>
<evidence type="ECO:0000313" key="2">
    <source>
        <dbReference type="Proteomes" id="UP000320653"/>
    </source>
</evidence>
<sequence length="57" mass="6757">MQGFTYDEIISDIEKRDKFFELYDRLIGLLKANGRGKSALIHAKKRKEIWEEITLLD</sequence>
<dbReference type="AlphaFoldDB" id="A0A561Q7H4"/>
<proteinExistence type="predicted"/>
<dbReference type="RefSeq" id="WP_186458475.1">
    <property type="nucleotide sequence ID" value="NZ_VIWP01000015.1"/>
</dbReference>
<protein>
    <submittedName>
        <fullName evidence="1">Uncharacterized protein</fullName>
    </submittedName>
</protein>
<keyword evidence="2" id="KW-1185">Reference proteome</keyword>